<dbReference type="RefSeq" id="WP_187580511.1">
    <property type="nucleotide sequence ID" value="NZ_CP060713.1"/>
</dbReference>
<accession>A0A7G9RGE6</accession>
<reference evidence="2 3" key="1">
    <citation type="submission" date="2020-08" db="EMBL/GenBank/DDBJ databases">
        <title>Genome sequence of Nocardioides mesophilus KACC 16243T.</title>
        <authorList>
            <person name="Hyun D.-W."/>
            <person name="Bae J.-W."/>
        </authorList>
    </citation>
    <scope>NUCLEOTIDE SEQUENCE [LARGE SCALE GENOMIC DNA]</scope>
    <source>
        <strain evidence="2 3">KACC 16243</strain>
    </source>
</reference>
<keyword evidence="1" id="KW-0472">Membrane</keyword>
<dbReference type="EMBL" id="CP060713">
    <property type="protein sequence ID" value="QNN54671.1"/>
    <property type="molecule type" value="Genomic_DNA"/>
</dbReference>
<organism evidence="2 3">
    <name type="scientific">Nocardioides mesophilus</name>
    <dbReference type="NCBI Taxonomy" id="433659"/>
    <lineage>
        <taxon>Bacteria</taxon>
        <taxon>Bacillati</taxon>
        <taxon>Actinomycetota</taxon>
        <taxon>Actinomycetes</taxon>
        <taxon>Propionibacteriales</taxon>
        <taxon>Nocardioidaceae</taxon>
        <taxon>Nocardioides</taxon>
    </lineage>
</organism>
<dbReference type="Pfam" id="PF14029">
    <property type="entry name" value="DUF4244"/>
    <property type="match status" value="1"/>
</dbReference>
<evidence type="ECO:0000256" key="1">
    <source>
        <dbReference type="SAM" id="Phobius"/>
    </source>
</evidence>
<keyword evidence="1" id="KW-0812">Transmembrane</keyword>
<evidence type="ECO:0000313" key="2">
    <source>
        <dbReference type="EMBL" id="QNN54671.1"/>
    </source>
</evidence>
<dbReference type="KEGG" id="nmes:H9L09_10420"/>
<evidence type="ECO:0000313" key="3">
    <source>
        <dbReference type="Proteomes" id="UP000515947"/>
    </source>
</evidence>
<dbReference type="InterPro" id="IPR025338">
    <property type="entry name" value="DUF4244"/>
</dbReference>
<keyword evidence="1" id="KW-1133">Transmembrane helix</keyword>
<name>A0A7G9RGE6_9ACTN</name>
<dbReference type="Proteomes" id="UP000515947">
    <property type="component" value="Chromosome"/>
</dbReference>
<protein>
    <submittedName>
        <fullName evidence="2">DUF4244 domain-containing protein</fullName>
    </submittedName>
</protein>
<gene>
    <name evidence="2" type="ORF">H9L09_10420</name>
</gene>
<dbReference type="AlphaFoldDB" id="A0A7G9RGE6"/>
<sequence>MTASPVARLRAQRGVASAEYAVATAAGCGFAAVLIKLLTSDWGQALLKTLFDLVLKMIGI</sequence>
<keyword evidence="3" id="KW-1185">Reference proteome</keyword>
<proteinExistence type="predicted"/>
<feature type="transmembrane region" description="Helical" evidence="1">
    <location>
        <begin position="20"/>
        <end position="38"/>
    </location>
</feature>